<sequence>MGFYIQMSGIGDRLREERDRLGLSQGAFGEIGGVKANAQGNYEKGERYPDAGYLAALAGRGVDVLYVITGERKPFAADSISAEEAELLKRYRQLPDGDRAGATKMVTALAEMAGRYEVKKTDNR</sequence>
<dbReference type="PROSITE" id="PS50943">
    <property type="entry name" value="HTH_CROC1"/>
    <property type="match status" value="1"/>
</dbReference>
<dbReference type="CDD" id="cd00093">
    <property type="entry name" value="HTH_XRE"/>
    <property type="match status" value="1"/>
</dbReference>
<dbReference type="AlphaFoldDB" id="A0A2I0CP10"/>
<proteinExistence type="predicted"/>
<dbReference type="SUPFAM" id="SSF47413">
    <property type="entry name" value="lambda repressor-like DNA-binding domains"/>
    <property type="match status" value="1"/>
</dbReference>
<evidence type="ECO:0000313" key="3">
    <source>
        <dbReference type="Proteomes" id="UP000242861"/>
    </source>
</evidence>
<dbReference type="InterPro" id="IPR001387">
    <property type="entry name" value="Cro/C1-type_HTH"/>
</dbReference>
<comment type="caution">
    <text evidence="2">The sequence shown here is derived from an EMBL/GenBank/DDBJ whole genome shotgun (WGS) entry which is preliminary data.</text>
</comment>
<organism evidence="2 3">
    <name type="scientific">Pseudomonas fluvialis</name>
    <dbReference type="NCBI Taxonomy" id="1793966"/>
    <lineage>
        <taxon>Bacteria</taxon>
        <taxon>Pseudomonadati</taxon>
        <taxon>Pseudomonadota</taxon>
        <taxon>Gammaproteobacteria</taxon>
        <taxon>Pseudomonadales</taxon>
        <taxon>Pseudomonadaceae</taxon>
        <taxon>Pseudomonas</taxon>
    </lineage>
</organism>
<evidence type="ECO:0000313" key="2">
    <source>
        <dbReference type="EMBL" id="PKF70890.1"/>
    </source>
</evidence>
<evidence type="ECO:0000259" key="1">
    <source>
        <dbReference type="PROSITE" id="PS50943"/>
    </source>
</evidence>
<accession>A0A2I0CP10</accession>
<dbReference type="GO" id="GO:0003677">
    <property type="term" value="F:DNA binding"/>
    <property type="evidence" value="ECO:0007669"/>
    <property type="project" value="InterPro"/>
</dbReference>
<protein>
    <submittedName>
        <fullName evidence="2">Transcriptional regulator</fullName>
    </submittedName>
</protein>
<dbReference type="Proteomes" id="UP000242861">
    <property type="component" value="Unassembled WGS sequence"/>
</dbReference>
<dbReference type="InterPro" id="IPR010982">
    <property type="entry name" value="Lambda_DNA-bd_dom_sf"/>
</dbReference>
<dbReference type="SMART" id="SM00530">
    <property type="entry name" value="HTH_XRE"/>
    <property type="match status" value="1"/>
</dbReference>
<gene>
    <name evidence="2" type="ORF">CW360_10210</name>
</gene>
<dbReference type="EMBL" id="PIYS01000018">
    <property type="protein sequence ID" value="PKF70890.1"/>
    <property type="molecule type" value="Genomic_DNA"/>
</dbReference>
<feature type="domain" description="HTH cro/C1-type" evidence="1">
    <location>
        <begin position="14"/>
        <end position="58"/>
    </location>
</feature>
<reference evidence="3" key="1">
    <citation type="submission" date="2017-12" db="EMBL/GenBank/DDBJ databases">
        <authorList>
            <person name="Yu X.-Y."/>
        </authorList>
    </citation>
    <scope>NUCLEOTIDE SEQUENCE [LARGE SCALE GENOMIC DNA]</scope>
    <source>
        <strain evidence="3">ZYSR67-Z</strain>
    </source>
</reference>
<dbReference type="Gene3D" id="1.10.260.40">
    <property type="entry name" value="lambda repressor-like DNA-binding domains"/>
    <property type="match status" value="1"/>
</dbReference>
<name>A0A2I0CP10_9PSED</name>